<dbReference type="Proteomes" id="UP000274541">
    <property type="component" value="Unassembled WGS sequence"/>
</dbReference>
<accession>A0A0Q0FMB4</accession>
<dbReference type="InterPro" id="IPR025683">
    <property type="entry name" value="Protein_beta"/>
</dbReference>
<organism evidence="1 2">
    <name type="scientific">Pseudomonas syringae pv. aptata</name>
    <dbReference type="NCBI Taxonomy" id="83167"/>
    <lineage>
        <taxon>Bacteria</taxon>
        <taxon>Pseudomonadati</taxon>
        <taxon>Pseudomonadota</taxon>
        <taxon>Gammaproteobacteria</taxon>
        <taxon>Pseudomonadales</taxon>
        <taxon>Pseudomonadaceae</taxon>
        <taxon>Pseudomonas</taxon>
        <taxon>Pseudomonas syringae</taxon>
    </lineage>
</organism>
<dbReference type="RefSeq" id="WP_057445556.1">
    <property type="nucleotide sequence ID" value="NZ_JBPDUT010000002.1"/>
</dbReference>
<comment type="caution">
    <text evidence="1">The sequence shown here is derived from an EMBL/GenBank/DDBJ whole genome shotgun (WGS) entry which is preliminary data.</text>
</comment>
<evidence type="ECO:0000313" key="2">
    <source>
        <dbReference type="Proteomes" id="UP000274541"/>
    </source>
</evidence>
<reference evidence="1 2" key="1">
    <citation type="submission" date="2018-08" db="EMBL/GenBank/DDBJ databases">
        <title>Recombination of ecologically and evolutionarily significant loci maintains genetic cohesion in the Pseudomonas syringae species complex.</title>
        <authorList>
            <person name="Dillon M."/>
            <person name="Thakur S."/>
            <person name="Almeida R.N.D."/>
            <person name="Weir B.S."/>
            <person name="Guttman D.S."/>
        </authorList>
    </citation>
    <scope>NUCLEOTIDE SEQUENCE [LARGE SCALE GENOMIC DNA]</scope>
    <source>
        <strain evidence="1 2">ICMP 4388</strain>
    </source>
</reference>
<protein>
    <submittedName>
        <fullName evidence="1">Uncharacterized protein</fullName>
    </submittedName>
</protein>
<dbReference type="EMBL" id="RBPX01000170">
    <property type="protein sequence ID" value="RMO65998.1"/>
    <property type="molecule type" value="Genomic_DNA"/>
</dbReference>
<dbReference type="Pfam" id="PF14350">
    <property type="entry name" value="Beta_protein"/>
    <property type="match status" value="1"/>
</dbReference>
<dbReference type="AlphaFoldDB" id="A0A0Q0FMB4"/>
<sequence>MDWNSLIYFPVLKTKDAELRAISAVDVLYRRKMLPVYEITKSRITRKNSFGDILKRLDQIKNIQGDMPYILDVTTDEKQKNEQTESILSPANGYESWRTWLDLNCGPNIIPVIHINYELDEVLNEAKSFVSSVTNKYKKMALRLPAHLEAEEYEEIISIVVSELKGSRLYVLLDEGCIREKVKDDGLAAVAGAYQRAFDTITRMPNSQEWLERVVCVAGSFPYQVAQEGKGDAYGKFEIYEHSLFVSLKHNRPGLQFGDFASINVKQIEMRGGTFVPRIDFGTDTTFYYHRKRRDAGSYILCAKQVLVDPMYSTNHSWGDAEIDSASKNTPSGISPSFWISVRACNYMIRRVKLLSA</sequence>
<name>A0A0Q0FMB4_PSEAP</name>
<proteinExistence type="predicted"/>
<evidence type="ECO:0000313" key="1">
    <source>
        <dbReference type="EMBL" id="RMO65998.1"/>
    </source>
</evidence>
<gene>
    <name evidence="1" type="ORF">ALQ37_200014</name>
</gene>